<organism evidence="4">
    <name type="scientific">Rodentolepis nana</name>
    <name type="common">Dwarf tapeworm</name>
    <name type="synonym">Hymenolepis nana</name>
    <dbReference type="NCBI Taxonomy" id="102285"/>
    <lineage>
        <taxon>Eukaryota</taxon>
        <taxon>Metazoa</taxon>
        <taxon>Spiralia</taxon>
        <taxon>Lophotrochozoa</taxon>
        <taxon>Platyhelminthes</taxon>
        <taxon>Cestoda</taxon>
        <taxon>Eucestoda</taxon>
        <taxon>Cyclophyllidea</taxon>
        <taxon>Hymenolepididae</taxon>
        <taxon>Rodentolepis</taxon>
    </lineage>
</organism>
<evidence type="ECO:0000313" key="2">
    <source>
        <dbReference type="EMBL" id="VDO16876.1"/>
    </source>
</evidence>
<dbReference type="WBParaSite" id="HNAJ_0001375401-mRNA-1">
    <property type="protein sequence ID" value="HNAJ_0001375401-mRNA-1"/>
    <property type="gene ID" value="HNAJ_0001375401"/>
</dbReference>
<dbReference type="AlphaFoldDB" id="A0A0R3U0V5"/>
<gene>
    <name evidence="2" type="ORF">HNAJ_LOCUS13728</name>
</gene>
<name>A0A0R3U0V5_RODNA</name>
<feature type="region of interest" description="Disordered" evidence="1">
    <location>
        <begin position="1"/>
        <end position="57"/>
    </location>
</feature>
<evidence type="ECO:0000313" key="4">
    <source>
        <dbReference type="WBParaSite" id="HNAJ_0001375401-mRNA-1"/>
    </source>
</evidence>
<keyword evidence="3" id="KW-1185">Reference proteome</keyword>
<reference evidence="4" key="1">
    <citation type="submission" date="2017-02" db="UniProtKB">
        <authorList>
            <consortium name="WormBaseParasite"/>
        </authorList>
    </citation>
    <scope>IDENTIFICATION</scope>
</reference>
<protein>
    <submittedName>
        <fullName evidence="4">CTNNB1 binding N-teminal domain-containing protein</fullName>
    </submittedName>
</protein>
<dbReference type="Proteomes" id="UP000278807">
    <property type="component" value="Unassembled WGS sequence"/>
</dbReference>
<evidence type="ECO:0000256" key="1">
    <source>
        <dbReference type="SAM" id="MobiDB-lite"/>
    </source>
</evidence>
<evidence type="ECO:0000313" key="3">
    <source>
        <dbReference type="Proteomes" id="UP000278807"/>
    </source>
</evidence>
<reference evidence="2 3" key="2">
    <citation type="submission" date="2018-11" db="EMBL/GenBank/DDBJ databases">
        <authorList>
            <consortium name="Pathogen Informatics"/>
        </authorList>
    </citation>
    <scope>NUCLEOTIDE SEQUENCE [LARGE SCALE GENOMIC DNA]</scope>
</reference>
<dbReference type="EMBL" id="UZAE01015981">
    <property type="protein sequence ID" value="VDO16876.1"/>
    <property type="molecule type" value="Genomic_DNA"/>
</dbReference>
<accession>A0A0R3U0V5</accession>
<sequence length="57" mass="6189">MNKGKIDNEEPSNENGEIAIVTSAAASMEENETPDVNERTPIDVDPVQNNDMAEANE</sequence>
<proteinExistence type="predicted"/>